<evidence type="ECO:0000256" key="1">
    <source>
        <dbReference type="ARBA" id="ARBA00022801"/>
    </source>
</evidence>
<evidence type="ECO:0000259" key="2">
    <source>
        <dbReference type="Pfam" id="PF00149"/>
    </source>
</evidence>
<dbReference type="SUPFAM" id="SSF56300">
    <property type="entry name" value="Metallo-dependent phosphatases"/>
    <property type="match status" value="1"/>
</dbReference>
<dbReference type="InterPro" id="IPR050535">
    <property type="entry name" value="DNA_Repair-Maintenance_Comp"/>
</dbReference>
<name>A0A069CZH6_WEIOS</name>
<dbReference type="CDD" id="cd00840">
    <property type="entry name" value="MPP_Mre11_N"/>
    <property type="match status" value="1"/>
</dbReference>
<feature type="domain" description="Calcineurin-like phosphoesterase" evidence="2">
    <location>
        <begin position="1"/>
        <end position="199"/>
    </location>
</feature>
<dbReference type="InterPro" id="IPR029052">
    <property type="entry name" value="Metallo-depent_PP-like"/>
</dbReference>
<dbReference type="InterPro" id="IPR041796">
    <property type="entry name" value="Mre11_N"/>
</dbReference>
<proteinExistence type="predicted"/>
<evidence type="ECO:0000313" key="4">
    <source>
        <dbReference type="Proteomes" id="UP000030643"/>
    </source>
</evidence>
<dbReference type="RefSeq" id="WP_027698600.1">
    <property type="nucleotide sequence ID" value="NZ_DF820486.1"/>
</dbReference>
<organism evidence="3 4">
    <name type="scientific">Weissella oryzae (strain DSM 25784 / JCM 18191 / LMG 30913 / SG25)</name>
    <dbReference type="NCBI Taxonomy" id="1329250"/>
    <lineage>
        <taxon>Bacteria</taxon>
        <taxon>Bacillati</taxon>
        <taxon>Bacillota</taxon>
        <taxon>Bacilli</taxon>
        <taxon>Lactobacillales</taxon>
        <taxon>Lactobacillaceae</taxon>
        <taxon>Weissella</taxon>
    </lineage>
</organism>
<dbReference type="STRING" id="1329250.WOSG25_030930"/>
<dbReference type="AlphaFoldDB" id="A0A069CZH6"/>
<reference evidence="4" key="1">
    <citation type="journal article" date="2014" name="Genome Announc.">
        <title>Draft genome sequence of Weissella oryzae SG25T, isolated from fermented rice grains.</title>
        <authorList>
            <person name="Tanizawa Y."/>
            <person name="Fujisawa T."/>
            <person name="Mochizuki T."/>
            <person name="Kaminuma E."/>
            <person name="Suzuki Y."/>
            <person name="Nakamura Y."/>
            <person name="Tohno M."/>
        </authorList>
    </citation>
    <scope>NUCLEOTIDE SEQUENCE [LARGE SCALE GENOMIC DNA]</scope>
    <source>
        <strain evidence="4">DSM 25784 / JCM 18191 / LMG 30913 / SG25</strain>
    </source>
</reference>
<dbReference type="Gene3D" id="3.60.21.10">
    <property type="match status" value="1"/>
</dbReference>
<keyword evidence="1" id="KW-0378">Hydrolase</keyword>
<dbReference type="InterPro" id="IPR014576">
    <property type="entry name" value="Pesterase_YhaO"/>
</dbReference>
<gene>
    <name evidence="3" type="ORF">WOSG25_030930</name>
</gene>
<accession>A0A069CZH6</accession>
<dbReference type="InterPro" id="IPR004843">
    <property type="entry name" value="Calcineurin-like_PHP"/>
</dbReference>
<dbReference type="EMBL" id="DF820486">
    <property type="protein sequence ID" value="GAK30496.1"/>
    <property type="molecule type" value="Genomic_DNA"/>
</dbReference>
<keyword evidence="4" id="KW-1185">Reference proteome</keyword>
<keyword evidence="3" id="KW-0540">Nuclease</keyword>
<protein>
    <submittedName>
        <fullName evidence="3">DNA repair exonuclease</fullName>
    </submittedName>
</protein>
<keyword evidence="3" id="KW-0269">Exonuclease</keyword>
<dbReference type="PANTHER" id="PTHR30337">
    <property type="entry name" value="COMPONENT OF ATP-DEPENDENT DSDNA EXONUCLEASE"/>
    <property type="match status" value="1"/>
</dbReference>
<dbReference type="Proteomes" id="UP000030643">
    <property type="component" value="Unassembled WGS sequence"/>
</dbReference>
<dbReference type="Pfam" id="PF00149">
    <property type="entry name" value="Metallophos"/>
    <property type="match status" value="1"/>
</dbReference>
<sequence length="401" mass="44728">MKFIHAGDIHLGNPFVGLRNIPNWAQNLIQEAGNTAFQRLVADAIAEDVDFVILPGDLFDGGSLDAQVILTALNAFEELKAAKIQVVLVYGNHDFMVGQKRDLPWPDNVFVLAKGEVESRQLMSKHGELVTFSGFSYGQQHINADMLSQFPSRNQASKYHIGLYHGELGQPGQGDYAPFSLTAMNSKHYDYWALGHIHVRQTLQEQPFIGYSGNLQGLNKNETGHKGYYLVDDASGQLQGRFIDVAPVVWLQEKLILPANLAVNDLSNYIRQHVQGDNDNFALITLALSSNDERIQSLLANGQLQAQLMQDSRTQDQWYIWELTYLAAKIEDQLPQLAQADWQTSVAAVFTLDNLQALGLKQVVDSELLHEFLQAEKLQELQTAVSLKIQTLARGEGSDEN</sequence>
<evidence type="ECO:0000313" key="3">
    <source>
        <dbReference type="EMBL" id="GAK30496.1"/>
    </source>
</evidence>
<dbReference type="GO" id="GO:0004527">
    <property type="term" value="F:exonuclease activity"/>
    <property type="evidence" value="ECO:0007669"/>
    <property type="project" value="UniProtKB-KW"/>
</dbReference>
<dbReference type="OrthoDB" id="9773856at2"/>
<dbReference type="eggNOG" id="COG0420">
    <property type="taxonomic scope" value="Bacteria"/>
</dbReference>
<dbReference type="PIRSF" id="PIRSF033091">
    <property type="entry name" value="Pesterase_YhaO"/>
    <property type="match status" value="1"/>
</dbReference>
<dbReference type="PANTHER" id="PTHR30337:SF7">
    <property type="entry name" value="PHOSPHOESTERASE"/>
    <property type="match status" value="1"/>
</dbReference>